<reference evidence="1" key="1">
    <citation type="journal article" date="2015" name="Sci. Rep.">
        <title>Tissue- and time-dependent transcription in Ixodes ricinus salivary glands and midguts when blood feeding on the vertebrate host.</title>
        <authorList>
            <person name="Kotsyfakis M."/>
            <person name="Schwarz A."/>
            <person name="Erhart J."/>
            <person name="Ribeiro J.M."/>
        </authorList>
    </citation>
    <scope>NUCLEOTIDE SEQUENCE</scope>
    <source>
        <tissue evidence="1">Salivary gland and midgut</tissue>
    </source>
</reference>
<dbReference type="Gene3D" id="3.40.390.10">
    <property type="entry name" value="Collagenase (Catalytic Domain)"/>
    <property type="match status" value="1"/>
</dbReference>
<dbReference type="EMBL" id="GANP01014155">
    <property type="protein sequence ID" value="JAB70313.1"/>
    <property type="molecule type" value="mRNA"/>
</dbReference>
<dbReference type="AlphaFoldDB" id="V5HAZ9"/>
<dbReference type="SUPFAM" id="SSF55486">
    <property type="entry name" value="Metalloproteases ('zincins'), catalytic domain"/>
    <property type="match status" value="1"/>
</dbReference>
<organism evidence="1">
    <name type="scientific">Ixodes ricinus</name>
    <name type="common">Common tick</name>
    <name type="synonym">Acarus ricinus</name>
    <dbReference type="NCBI Taxonomy" id="34613"/>
    <lineage>
        <taxon>Eukaryota</taxon>
        <taxon>Metazoa</taxon>
        <taxon>Ecdysozoa</taxon>
        <taxon>Arthropoda</taxon>
        <taxon>Chelicerata</taxon>
        <taxon>Arachnida</taxon>
        <taxon>Acari</taxon>
        <taxon>Parasitiformes</taxon>
        <taxon>Ixodida</taxon>
        <taxon>Ixodoidea</taxon>
        <taxon>Ixodidae</taxon>
        <taxon>Ixodinae</taxon>
        <taxon>Ixodes</taxon>
    </lineage>
</organism>
<protein>
    <submittedName>
        <fullName evidence="1">Putative tick metalloprotease</fullName>
    </submittedName>
</protein>
<keyword evidence="1" id="KW-0378">Hydrolase</keyword>
<dbReference type="GO" id="GO:0006508">
    <property type="term" value="P:proteolysis"/>
    <property type="evidence" value="ECO:0007669"/>
    <property type="project" value="UniProtKB-KW"/>
</dbReference>
<dbReference type="GO" id="GO:0008237">
    <property type="term" value="F:metallopeptidase activity"/>
    <property type="evidence" value="ECO:0007669"/>
    <property type="project" value="UniProtKB-KW"/>
</dbReference>
<proteinExistence type="evidence at transcript level"/>
<evidence type="ECO:0000313" key="1">
    <source>
        <dbReference type="EMBL" id="JAB70313.1"/>
    </source>
</evidence>
<dbReference type="Pfam" id="PF13582">
    <property type="entry name" value="Reprolysin_3"/>
    <property type="match status" value="1"/>
</dbReference>
<name>V5HAZ9_IXORI</name>
<keyword evidence="1" id="KW-0645">Protease</keyword>
<sequence>MRYTATSNPQVQFVLVAVLQGTTSFVRTVVAPDDLRKSTHKKTYVLSHDTLKNLADAVHTGTIRVKADLVTYVTALDLGDVESGVLSNTVLGVAFIGGMCTSHLRVAETEDTPHTFSMVAILVHEWGHSLGMVHDGDKPRYSTPAYQNTNLRRKR</sequence>
<accession>V5HAZ9</accession>
<dbReference type="InterPro" id="IPR024079">
    <property type="entry name" value="MetalloPept_cat_dom_sf"/>
</dbReference>
<keyword evidence="1" id="KW-0482">Metalloprotease</keyword>